<dbReference type="eggNOG" id="KOG3599">
    <property type="taxonomic scope" value="Eukaryota"/>
</dbReference>
<dbReference type="KEGG" id="mpp:MICPUCDRAFT_57171"/>
<evidence type="ECO:0000259" key="5">
    <source>
        <dbReference type="PROSITE" id="PS50095"/>
    </source>
</evidence>
<dbReference type="InterPro" id="IPR001024">
    <property type="entry name" value="PLAT/LH2_dom"/>
</dbReference>
<feature type="domain" description="PLAT" evidence="5">
    <location>
        <begin position="487"/>
        <end position="602"/>
    </location>
</feature>
<dbReference type="EMBL" id="GG663738">
    <property type="protein sequence ID" value="EEH58021.1"/>
    <property type="molecule type" value="Genomic_DNA"/>
</dbReference>
<keyword evidence="7" id="KW-1185">Reference proteome</keyword>
<dbReference type="Proteomes" id="UP000001876">
    <property type="component" value="Unassembled WGS sequence"/>
</dbReference>
<proteinExistence type="predicted"/>
<dbReference type="Gene3D" id="2.40.180.10">
    <property type="entry name" value="Catalase core domain"/>
    <property type="match status" value="1"/>
</dbReference>
<dbReference type="SUPFAM" id="SSF50729">
    <property type="entry name" value="PH domain-like"/>
    <property type="match status" value="1"/>
</dbReference>
<gene>
    <name evidence="6" type="ORF">MICPUCDRAFT_57171</name>
</gene>
<feature type="coiled-coil region" evidence="2">
    <location>
        <begin position="185"/>
        <end position="216"/>
    </location>
</feature>
<evidence type="ECO:0000313" key="6">
    <source>
        <dbReference type="EMBL" id="EEH58021.1"/>
    </source>
</evidence>
<feature type="domain" description="PLAT" evidence="5">
    <location>
        <begin position="1067"/>
        <end position="1228"/>
    </location>
</feature>
<dbReference type="RefSeq" id="XP_003058070.1">
    <property type="nucleotide sequence ID" value="XM_003058024.1"/>
</dbReference>
<name>C1MQ60_MICPC</name>
<dbReference type="PROSITE" id="PS50095">
    <property type="entry name" value="PLAT"/>
    <property type="match status" value="7"/>
</dbReference>
<evidence type="ECO:0000259" key="4">
    <source>
        <dbReference type="PROSITE" id="PS50003"/>
    </source>
</evidence>
<dbReference type="SMART" id="SM00308">
    <property type="entry name" value="LH2"/>
    <property type="match status" value="3"/>
</dbReference>
<keyword evidence="2" id="KW-0175">Coiled coil</keyword>
<dbReference type="InterPro" id="IPR036392">
    <property type="entry name" value="PLAT/LH2_dom_sf"/>
</dbReference>
<dbReference type="InterPro" id="IPR052970">
    <property type="entry name" value="Inner_ear_hair_cell_LOXHD"/>
</dbReference>
<feature type="compositionally biased region" description="Basic and acidic residues" evidence="3">
    <location>
        <begin position="1305"/>
        <end position="1329"/>
    </location>
</feature>
<dbReference type="InterPro" id="IPR011993">
    <property type="entry name" value="PH-like_dom_sf"/>
</dbReference>
<dbReference type="PROSITE" id="PS50003">
    <property type="entry name" value="PH_DOMAIN"/>
    <property type="match status" value="1"/>
</dbReference>
<dbReference type="OMA" id="EAVCTQQ"/>
<feature type="region of interest" description="Disordered" evidence="3">
    <location>
        <begin position="1228"/>
        <end position="1350"/>
    </location>
</feature>
<reference evidence="6 7" key="1">
    <citation type="journal article" date="2009" name="Science">
        <title>Green evolution and dynamic adaptations revealed by genomes of the marine picoeukaryotes Micromonas.</title>
        <authorList>
            <person name="Worden A.Z."/>
            <person name="Lee J.H."/>
            <person name="Mock T."/>
            <person name="Rouze P."/>
            <person name="Simmons M.P."/>
            <person name="Aerts A.L."/>
            <person name="Allen A.E."/>
            <person name="Cuvelier M.L."/>
            <person name="Derelle E."/>
            <person name="Everett M.V."/>
            <person name="Foulon E."/>
            <person name="Grimwood J."/>
            <person name="Gundlach H."/>
            <person name="Henrissat B."/>
            <person name="Napoli C."/>
            <person name="McDonald S.M."/>
            <person name="Parker M.S."/>
            <person name="Rombauts S."/>
            <person name="Salamov A."/>
            <person name="Von Dassow P."/>
            <person name="Badger J.H."/>
            <person name="Coutinho P.M."/>
            <person name="Demir E."/>
            <person name="Dubchak I."/>
            <person name="Gentemann C."/>
            <person name="Eikrem W."/>
            <person name="Gready J.E."/>
            <person name="John U."/>
            <person name="Lanier W."/>
            <person name="Lindquist E.A."/>
            <person name="Lucas S."/>
            <person name="Mayer K.F."/>
            <person name="Moreau H."/>
            <person name="Not F."/>
            <person name="Otillar R."/>
            <person name="Panaud O."/>
            <person name="Pangilinan J."/>
            <person name="Paulsen I."/>
            <person name="Piegu B."/>
            <person name="Poliakov A."/>
            <person name="Robbens S."/>
            <person name="Schmutz J."/>
            <person name="Toulza E."/>
            <person name="Wyss T."/>
            <person name="Zelensky A."/>
            <person name="Zhou K."/>
            <person name="Armbrust E.V."/>
            <person name="Bhattacharya D."/>
            <person name="Goodenough U.W."/>
            <person name="Van de Peer Y."/>
            <person name="Grigoriev I.V."/>
        </authorList>
    </citation>
    <scope>NUCLEOTIDE SEQUENCE [LARGE SCALE GENOMIC DNA]</scope>
    <source>
        <strain evidence="6 7">CCMP1545</strain>
    </source>
</reference>
<dbReference type="PANTHER" id="PTHR45901">
    <property type="entry name" value="PROTEIN CBG12474"/>
    <property type="match status" value="1"/>
</dbReference>
<evidence type="ECO:0000256" key="1">
    <source>
        <dbReference type="PROSITE-ProRule" id="PRU00152"/>
    </source>
</evidence>
<dbReference type="SMART" id="SM00233">
    <property type="entry name" value="PH"/>
    <property type="match status" value="1"/>
</dbReference>
<evidence type="ECO:0000313" key="7">
    <source>
        <dbReference type="Proteomes" id="UP000001876"/>
    </source>
</evidence>
<dbReference type="GeneID" id="9683140"/>
<feature type="domain" description="PH" evidence="4">
    <location>
        <begin position="33"/>
        <end position="155"/>
    </location>
</feature>
<dbReference type="PANTHER" id="PTHR45901:SF3">
    <property type="entry name" value="LIPOXYGENASE HOMOLOGY DOMAIN-CONTAINING PROTEIN 1"/>
    <property type="match status" value="1"/>
</dbReference>
<dbReference type="Pfam" id="PF00169">
    <property type="entry name" value="PH"/>
    <property type="match status" value="1"/>
</dbReference>
<dbReference type="STRING" id="564608.C1MQ60"/>
<accession>C1MQ60</accession>
<dbReference type="SUPFAM" id="SSF49723">
    <property type="entry name" value="Lipase/lipooxygenase domain (PLAT/LH2 domain)"/>
    <property type="match status" value="7"/>
</dbReference>
<feature type="domain" description="PLAT" evidence="5">
    <location>
        <begin position="363"/>
        <end position="477"/>
    </location>
</feature>
<dbReference type="Gene3D" id="2.60.60.20">
    <property type="entry name" value="PLAT/LH2 domain"/>
    <property type="match status" value="6"/>
</dbReference>
<feature type="domain" description="PLAT" evidence="5">
    <location>
        <begin position="773"/>
        <end position="894"/>
    </location>
</feature>
<organism evidence="7">
    <name type="scientific">Micromonas pusilla (strain CCMP1545)</name>
    <name type="common">Picoplanktonic green alga</name>
    <dbReference type="NCBI Taxonomy" id="564608"/>
    <lineage>
        <taxon>Eukaryota</taxon>
        <taxon>Viridiplantae</taxon>
        <taxon>Chlorophyta</taxon>
        <taxon>Mamiellophyceae</taxon>
        <taxon>Mamiellales</taxon>
        <taxon>Mamiellaceae</taxon>
        <taxon>Micromonas</taxon>
    </lineage>
</organism>
<dbReference type="Pfam" id="PF01477">
    <property type="entry name" value="PLAT"/>
    <property type="match status" value="7"/>
</dbReference>
<feature type="domain" description="PLAT" evidence="5">
    <location>
        <begin position="916"/>
        <end position="1054"/>
    </location>
</feature>
<dbReference type="CDD" id="cd00821">
    <property type="entry name" value="PH"/>
    <property type="match status" value="1"/>
</dbReference>
<sequence>MDAGANLRSSLDYDAFARAGEGAGEASSRGGSKHHHSGWLLKRYQTGGPEVTWQRRWFYLLDDRLCYTKTDGDSHESAVVKYIPLDRIPIRANSKLGISALSAKSTPPGLRLANGGTPSARCCFSIQCGEVSHVLAAESPALAQRWMDKINKAWIHYTSKSSRHLTTTSMGERAVHDQSRLFAEIERWRLEAQETKMEAERRESELRLEAHEATQQARRLTSLVEDRTKYTVWVQTGSVKGSGTSAKPTICLIGTHDRSSGDLPLEATGPHRDGAFDRHVLTEFKIECGYVGDITDILIGHDSTGYAPSWFVDYVKVRCDQDKSSWRFPIGRWFDESGEDGATYRQIPAAPPGASDRDMKGSCVYFVTTYTSELRGAGTDANVFLVVHGSKGSTGQLRLARGKDDFNRGNRDQFVVEGLNVGEISHIDIGHDNTGHGPSWHLQQVEVTPEGNTLIPFPCNEWLEDDHSMRTLVPDDPVNPSSARGMVRHRVVVYTSDVQGAGTDASVFITVNGDRGESGPHELFFGKSDFKRGAKDVFTIDVKDVGAVRTVVVSQDGRGSSPSWHLNSVELRNENTGLENVFVCKEWVESEILGQGASVCLDVTRNAPQSNHIPPPDVRNLLPSAVASTMPDVLPPTRAYKIIVNTSDLPEAGTSAGVFVVMHGSLMDSLVCQLTAAPGRNSDVFKRGCRDEFEVQIPGIGELVALTVGHDCGGTSPDWHIGAIEVIDVETSKHVFFHVNRWISKGGQRVSDGMSSTRVEASLLAHDPSAPLSKFTITVTTADVRGAGTDTPVYIEIHGTRGGKPESSGPLLLNNEESFSLFDRAAVDEFDVDAPDFEVITHISLGHSSAVTGHGWRPSRVEIRGPKLSHAVTFNIDKHIPVEGKGLVLVDLKPVIRQPKSAAPITAVASGNPANAKYRVTVKTADCRGAGTKADVFITFFGPERDEKSGEDRVITGPHALVATRDAEDDAVTEANKQLFQRDASDVFIIDVPFAGGEVELIELSHNSKGGPSGWCVDFVHVECMTTGSQSHFDMDGEWIFPSQRGAGVMVKTKVPRSSERSLEPSKPYCICVHTADMRNAGTDANVHIIFHGKEGNSKRIPLDNSAVVISKYVKRNKPEDSWYDLFERNWEDVFVIDVPSSIGAIEAITIGHDAGEHSKNRRKNTWLCNFVRAMELSIEDANAMREAFERGEKPSEPTNMVSPTLYFKCGMWIGWASSDKLLERRLPGSEIDPRVPRDADEESDGYSDAEGSGVKSASDSGTPDGSHSGTPRGSNTGTPPPSSARVFHHEAKPAVFSFSGAGHDSTEDQNLRAHLSPRDLKEGSRSGDDSQDALAKQSKADIERNADQE</sequence>
<evidence type="ECO:0000256" key="3">
    <source>
        <dbReference type="SAM" id="MobiDB-lite"/>
    </source>
</evidence>
<feature type="compositionally biased region" description="Basic and acidic residues" evidence="3">
    <location>
        <begin position="1228"/>
        <end position="1239"/>
    </location>
</feature>
<comment type="caution">
    <text evidence="1">Lacks conserved residue(s) required for the propagation of feature annotation.</text>
</comment>
<evidence type="ECO:0000256" key="2">
    <source>
        <dbReference type="SAM" id="Coils"/>
    </source>
</evidence>
<dbReference type="Gene3D" id="2.30.29.30">
    <property type="entry name" value="Pleckstrin-homology domain (PH domain)/Phosphotyrosine-binding domain (PTB)"/>
    <property type="match status" value="1"/>
</dbReference>
<dbReference type="InterPro" id="IPR001849">
    <property type="entry name" value="PH_domain"/>
</dbReference>
<dbReference type="OrthoDB" id="5322100at2759"/>
<protein>
    <submittedName>
        <fullName evidence="6">Predicted protein</fullName>
    </submittedName>
</protein>
<feature type="domain" description="PLAT" evidence="5">
    <location>
        <begin position="228"/>
        <end position="348"/>
    </location>
</feature>
<feature type="compositionally biased region" description="Basic and acidic residues" evidence="3">
    <location>
        <begin position="1339"/>
        <end position="1350"/>
    </location>
</feature>
<feature type="domain" description="PLAT" evidence="5">
    <location>
        <begin position="638"/>
        <end position="757"/>
    </location>
</feature>
<feature type="compositionally biased region" description="Polar residues" evidence="3">
    <location>
        <begin position="1256"/>
        <end position="1278"/>
    </location>
</feature>